<dbReference type="Proteomes" id="UP001057561">
    <property type="component" value="Chromosome"/>
</dbReference>
<keyword evidence="1" id="KW-0547">Nucleotide-binding</keyword>
<dbReference type="SMART" id="SM00487">
    <property type="entry name" value="DEXDc"/>
    <property type="match status" value="1"/>
</dbReference>
<keyword evidence="3" id="KW-0347">Helicase</keyword>
<dbReference type="EMBL" id="CP099464">
    <property type="protein sequence ID" value="UUO13602.1"/>
    <property type="molecule type" value="Genomic_DNA"/>
</dbReference>
<keyword evidence="2" id="KW-0378">Hydrolase</keyword>
<evidence type="ECO:0000259" key="6">
    <source>
        <dbReference type="PROSITE" id="PS51194"/>
    </source>
</evidence>
<dbReference type="InterPro" id="IPR001650">
    <property type="entry name" value="Helicase_C-like"/>
</dbReference>
<dbReference type="SUPFAM" id="SSF52540">
    <property type="entry name" value="P-loop containing nucleoside triphosphate hydrolases"/>
    <property type="match status" value="1"/>
</dbReference>
<dbReference type="InterPro" id="IPR011545">
    <property type="entry name" value="DEAD/DEAH_box_helicase_dom"/>
</dbReference>
<dbReference type="InterPro" id="IPR050474">
    <property type="entry name" value="Hel308_SKI2-like"/>
</dbReference>
<evidence type="ECO:0000256" key="2">
    <source>
        <dbReference type="ARBA" id="ARBA00022801"/>
    </source>
</evidence>
<dbReference type="Gene3D" id="3.40.50.300">
    <property type="entry name" value="P-loop containing nucleotide triphosphate hydrolases"/>
    <property type="match status" value="2"/>
</dbReference>
<keyword evidence="4" id="KW-0067">ATP-binding</keyword>
<dbReference type="PROSITE" id="PS51192">
    <property type="entry name" value="HELICASE_ATP_BIND_1"/>
    <property type="match status" value="1"/>
</dbReference>
<sequence>MDFLKTFAENIESKPCLKSTNHNYEIQKVSPKNLETFLNHLKLVIPFFCEHPHSILEEIEKLREDGLESIVKYLHKATKNNTRVWNGTIGEAIATCYILSSTDYKIPVFKLRFATNRTMAMHGDDVLGMKFNADGTPQKLLVVEVKNYGANPKQAVEKASDGLLKVQQGSITLLGFIINILKTKDRLNEAKQVKRFNDPYNYSYHTEYLAFIVTQESKWKDEYFDAVVDGIKPPLIINAFLIPNWIEDQKQLVLPEDNKTPTKITLPDVEINELEDLRKLLDNRTFKNEHNQLASEALSIDLKNQQRKSTPYKYNPIKLEKSANFLASTGYNLLDDSSEEAEKVLKEAAVIHERLAIVRLEDGQKFPAVDNIITSALLYSLAGYNANAKVLVSKILCHQDIQDSLSSDTPRILLAYLLNGEIIKIQDRLAQFFYQFPQNKLEEVEEFPKEEEEWMYWVSEKISSIGDYLTAKVFAYFIHYLRTGNKLYKSEIIKLTIAAGKQYATIGNYRSYVLLSSIRRYLENLIENSTQNLVRSNLVDIQEEWKLYLRFLSTLGKFPMMSMWKSQRKALQEGLLEDKYLIIAMPTSAGKTKTVEIAIYKALKNNPDKICAYVVPTRALAYEVESSLSVSLSRVNINVSILYGGYDFSQLEEDVLQDNQVFVLTPEKLDLLTRSNDLFKNKLALIIIDEVHDSAAANLRSMRQELTYSRLLAIAERNKIRVIGISAVINNAGDFAKWLCNDENNVIEIDWRPTKQRLGYIKWVSGRARVQYLVQTDDYPTDDFFIQLPFVQSQCKKKGQKGGSYIDSNFVAARLAIYYSKTGSTLVFTTTKPLVESIAKCLIQIQENEQLVISLQMQNIANELAEILGDNHLLVKSINHGFCYHHSELPSTVRRKVENAVRANIIPLIISTTTLSQGVNLPIKNVIVHSLSMHGIISMTQYKNAVGRAGRAGAETEGHIIFCAEKDLERVQQEETTEKSESFLMSGIKNLVKLRLLSVDSTEDFLSLWATSSTSQFRKNSDNYETWTKQMQTKARKSQAEILSYLDSQILAWILETCIDEVDEEKIEVIFKRLLCNVQSLEIQSILAEFKEALKARAISLKESLPDIQKRQLFNITGLGVDSNQLITEYAHKLVKEIDKFNNLSDLPREFWQETYNIFKEITELKQDLHLDNGIDPLIGWLDGKDYKELADLYFDGNSEIVVKKLEKVIHAFAWGFNSLISHINFYLNLNGKKIPNIFKSLTSFITHGVSNTAAVYAISLGVHDRQIAIALSTTYQLAFPQIEYTHFKRWLFTLSFEQWKDIAHVEDENISKIEEHFKNVQTKQQKLEKNTNIFDCSLIKINDFIITNGNVEKDDLIIVSFDENLYLTTYEYKFYCQLDGEKIERLKQFDRQVYDFVIDDIDQQRETVSIVVY</sequence>
<keyword evidence="8" id="KW-1185">Reference proteome</keyword>
<proteinExistence type="predicted"/>
<dbReference type="InterPro" id="IPR014976">
    <property type="entry name" value="AbpA_HamA_C"/>
</dbReference>
<dbReference type="PANTHER" id="PTHR47961:SF6">
    <property type="entry name" value="DNA-DIRECTED DNA POLYMERASE"/>
    <property type="match status" value="1"/>
</dbReference>
<dbReference type="Pfam" id="PF00271">
    <property type="entry name" value="Helicase_C"/>
    <property type="match status" value="1"/>
</dbReference>
<evidence type="ECO:0000313" key="7">
    <source>
        <dbReference type="EMBL" id="UUO13602.1"/>
    </source>
</evidence>
<evidence type="ECO:0000256" key="1">
    <source>
        <dbReference type="ARBA" id="ARBA00022741"/>
    </source>
</evidence>
<dbReference type="SMART" id="SM00490">
    <property type="entry name" value="HELICc"/>
    <property type="match status" value="1"/>
</dbReference>
<name>A0ABY5LS85_9CYAN</name>
<dbReference type="PROSITE" id="PS51194">
    <property type="entry name" value="HELICASE_CTER"/>
    <property type="match status" value="1"/>
</dbReference>
<accession>A0ABY5LS85</accession>
<evidence type="ECO:0000313" key="8">
    <source>
        <dbReference type="Proteomes" id="UP001057561"/>
    </source>
</evidence>
<protein>
    <submittedName>
        <fullName evidence="7">SAVED domain-containing protein</fullName>
    </submittedName>
</protein>
<evidence type="ECO:0000256" key="4">
    <source>
        <dbReference type="ARBA" id="ARBA00022840"/>
    </source>
</evidence>
<organism evidence="7 8">
    <name type="scientific">Dolichospermum heterosporum TAC447</name>
    <dbReference type="NCBI Taxonomy" id="747523"/>
    <lineage>
        <taxon>Bacteria</taxon>
        <taxon>Bacillati</taxon>
        <taxon>Cyanobacteriota</taxon>
        <taxon>Cyanophyceae</taxon>
        <taxon>Nostocales</taxon>
        <taxon>Aphanizomenonaceae</taxon>
        <taxon>Dolichospermum</taxon>
        <taxon>Dolichospermum heterosporum</taxon>
    </lineage>
</organism>
<feature type="domain" description="Helicase C-terminal" evidence="6">
    <location>
        <begin position="814"/>
        <end position="996"/>
    </location>
</feature>
<dbReference type="Pfam" id="PF08878">
    <property type="entry name" value="HamA"/>
    <property type="match status" value="1"/>
</dbReference>
<dbReference type="InterPro" id="IPR014001">
    <property type="entry name" value="Helicase_ATP-bd"/>
</dbReference>
<dbReference type="PANTHER" id="PTHR47961">
    <property type="entry name" value="DNA POLYMERASE THETA, PUTATIVE (AFU_ORTHOLOGUE AFUA_1G05260)-RELATED"/>
    <property type="match status" value="1"/>
</dbReference>
<dbReference type="Pfam" id="PF00270">
    <property type="entry name" value="DEAD"/>
    <property type="match status" value="1"/>
</dbReference>
<gene>
    <name evidence="7" type="ORF">NG743_16130</name>
</gene>
<evidence type="ECO:0000259" key="5">
    <source>
        <dbReference type="PROSITE" id="PS51192"/>
    </source>
</evidence>
<dbReference type="InterPro" id="IPR027417">
    <property type="entry name" value="P-loop_NTPase"/>
</dbReference>
<feature type="domain" description="Helicase ATP-binding" evidence="5">
    <location>
        <begin position="572"/>
        <end position="747"/>
    </location>
</feature>
<reference evidence="7" key="1">
    <citation type="submission" date="2022-06" db="EMBL/GenBank/DDBJ databases">
        <title>Nostosin G and Spiroidesin B from the Cyanobacterium Dolichospermum sp. NIES-1697.</title>
        <authorList>
            <person name="Phan C.-S."/>
            <person name="Mehjabin J.J."/>
            <person name="Anas A.R.J."/>
            <person name="Hayasaka M."/>
            <person name="Onoki R."/>
            <person name="Wang J."/>
            <person name="Umezawa T."/>
            <person name="Washio K."/>
            <person name="Morikawa M."/>
            <person name="Okino T."/>
        </authorList>
    </citation>
    <scope>NUCLEOTIDE SEQUENCE</scope>
    <source>
        <strain evidence="7">NIES-1697</strain>
    </source>
</reference>
<dbReference type="RefSeq" id="WP_257120441.1">
    <property type="nucleotide sequence ID" value="NZ_CP099464.1"/>
</dbReference>
<evidence type="ECO:0000256" key="3">
    <source>
        <dbReference type="ARBA" id="ARBA00022806"/>
    </source>
</evidence>